<dbReference type="InterPro" id="IPR051654">
    <property type="entry name" value="Meroterpenoid_MTases"/>
</dbReference>
<gene>
    <name evidence="5" type="ORF">VKT23_007783</name>
</gene>
<comment type="pathway">
    <text evidence="1">Secondary metabolite biosynthesis.</text>
</comment>
<evidence type="ECO:0000313" key="6">
    <source>
        <dbReference type="Proteomes" id="UP001498398"/>
    </source>
</evidence>
<keyword evidence="2" id="KW-0808">Transferase</keyword>
<evidence type="ECO:0000256" key="3">
    <source>
        <dbReference type="ARBA" id="ARBA00022691"/>
    </source>
</evidence>
<keyword evidence="6" id="KW-1185">Reference proteome</keyword>
<proteinExistence type="inferred from homology"/>
<dbReference type="SUPFAM" id="SSF53335">
    <property type="entry name" value="S-adenosyl-L-methionine-dependent methyltransferases"/>
    <property type="match status" value="1"/>
</dbReference>
<name>A0ABR1JIE3_9AGAR</name>
<evidence type="ECO:0000256" key="2">
    <source>
        <dbReference type="ARBA" id="ARBA00022679"/>
    </source>
</evidence>
<dbReference type="Proteomes" id="UP001498398">
    <property type="component" value="Unassembled WGS sequence"/>
</dbReference>
<sequence length="285" mass="32133">MDTTQPVQLKLNPDEEEFFLLQTGIESVDDLKEHILDIQRDALKIVPYDLDRLKMSKLPWYNQVLQSMKINESTIFLDMACCLGTDIRKAIADGFPAERIIASDICQEFWNLGHKLFRTNPEEIFPKFFCGDVLDTSFIPDILQSNTSQEVPSEQDKMASFAGHVKIIHASNLFHLFNEADQTTVAERLAVLVSHSPGSIIFGSQVGRHEKGYREEAIAPPANAGYLGNKTFCHSVSSWTEMWHGIFPAGSIRVDADLVERSKEDLVGLEPGVKLYQIMWCVTVL</sequence>
<dbReference type="PANTHER" id="PTHR35897:SF1">
    <property type="entry name" value="METHYLTRANSFERASE AUSD"/>
    <property type="match status" value="1"/>
</dbReference>
<keyword evidence="3" id="KW-0949">S-adenosyl-L-methionine</keyword>
<evidence type="ECO:0000256" key="1">
    <source>
        <dbReference type="ARBA" id="ARBA00005179"/>
    </source>
</evidence>
<dbReference type="PANTHER" id="PTHR35897">
    <property type="entry name" value="METHYLTRANSFERASE AUSD"/>
    <property type="match status" value="1"/>
</dbReference>
<accession>A0ABR1JIE3</accession>
<comment type="similarity">
    <text evidence="4">Belongs to the class I-like SAM-binding methyltransferase superfamily.</text>
</comment>
<evidence type="ECO:0000313" key="5">
    <source>
        <dbReference type="EMBL" id="KAK7462179.1"/>
    </source>
</evidence>
<dbReference type="EMBL" id="JBANRG010000011">
    <property type="protein sequence ID" value="KAK7462179.1"/>
    <property type="molecule type" value="Genomic_DNA"/>
</dbReference>
<organism evidence="5 6">
    <name type="scientific">Marasmiellus scandens</name>
    <dbReference type="NCBI Taxonomy" id="2682957"/>
    <lineage>
        <taxon>Eukaryota</taxon>
        <taxon>Fungi</taxon>
        <taxon>Dikarya</taxon>
        <taxon>Basidiomycota</taxon>
        <taxon>Agaricomycotina</taxon>
        <taxon>Agaricomycetes</taxon>
        <taxon>Agaricomycetidae</taxon>
        <taxon>Agaricales</taxon>
        <taxon>Marasmiineae</taxon>
        <taxon>Omphalotaceae</taxon>
        <taxon>Marasmiellus</taxon>
    </lineage>
</organism>
<dbReference type="InterPro" id="IPR029063">
    <property type="entry name" value="SAM-dependent_MTases_sf"/>
</dbReference>
<comment type="caution">
    <text evidence="5">The sequence shown here is derived from an EMBL/GenBank/DDBJ whole genome shotgun (WGS) entry which is preliminary data.</text>
</comment>
<evidence type="ECO:0008006" key="7">
    <source>
        <dbReference type="Google" id="ProtNLM"/>
    </source>
</evidence>
<dbReference type="Gene3D" id="3.40.50.150">
    <property type="entry name" value="Vaccinia Virus protein VP39"/>
    <property type="match status" value="1"/>
</dbReference>
<protein>
    <recommendedName>
        <fullName evidence="7">Methyltransferase domain-containing protein</fullName>
    </recommendedName>
</protein>
<evidence type="ECO:0000256" key="4">
    <source>
        <dbReference type="ARBA" id="ARBA00038314"/>
    </source>
</evidence>
<reference evidence="5 6" key="1">
    <citation type="submission" date="2024-01" db="EMBL/GenBank/DDBJ databases">
        <title>A draft genome for the cacao thread blight pathogen Marasmiellus scandens.</title>
        <authorList>
            <person name="Baruah I.K."/>
            <person name="Leung J."/>
            <person name="Bukari Y."/>
            <person name="Amoako-Attah I."/>
            <person name="Meinhardt L.W."/>
            <person name="Bailey B.A."/>
            <person name="Cohen S.P."/>
        </authorList>
    </citation>
    <scope>NUCLEOTIDE SEQUENCE [LARGE SCALE GENOMIC DNA]</scope>
    <source>
        <strain evidence="5 6">GH-19</strain>
    </source>
</reference>